<reference evidence="2 3" key="1">
    <citation type="submission" date="2019-12" db="EMBL/GenBank/DDBJ databases">
        <title>Genomic-based taxomic classification of the family Erythrobacteraceae.</title>
        <authorList>
            <person name="Xu L."/>
        </authorList>
    </citation>
    <scope>NUCLEOTIDE SEQUENCE [LARGE SCALE GENOMIC DNA]</scope>
    <source>
        <strain evidence="2 3">MCCC 1K01500</strain>
    </source>
</reference>
<keyword evidence="1" id="KW-0812">Transmembrane</keyword>
<dbReference type="EMBL" id="WTYM01000057">
    <property type="protein sequence ID" value="MXO60799.1"/>
    <property type="molecule type" value="Genomic_DNA"/>
</dbReference>
<gene>
    <name evidence="2" type="ORF">GRI89_14750</name>
</gene>
<feature type="transmembrane region" description="Helical" evidence="1">
    <location>
        <begin position="12"/>
        <end position="40"/>
    </location>
</feature>
<dbReference type="OrthoDB" id="9840603at2"/>
<sequence length="192" mass="20685">MAALTIRLKAATLGFGITVAPLAIVATAHLTFMPQIVAAMEGLDSNDRALAVSFLRRDWFAQHGIVAILFAIYWVITAALGKEQILRAKAANSILAFCVAAYLTITLYFIFVQWPDGLTFVCPLLGISDADAPPFGFDVPSSCDAFVYAANQMILLGLVGLIAPLIISLVVRIVSSRRAYQLKDEAPPSLLE</sequence>
<accession>A0A6I4SZH8</accession>
<dbReference type="AlphaFoldDB" id="A0A6I4SZH8"/>
<protein>
    <submittedName>
        <fullName evidence="2">Uncharacterized protein</fullName>
    </submittedName>
</protein>
<feature type="transmembrane region" description="Helical" evidence="1">
    <location>
        <begin position="60"/>
        <end position="81"/>
    </location>
</feature>
<dbReference type="RefSeq" id="WP_159797289.1">
    <property type="nucleotide sequence ID" value="NZ_WTYM01000057.1"/>
</dbReference>
<evidence type="ECO:0000256" key="1">
    <source>
        <dbReference type="SAM" id="Phobius"/>
    </source>
</evidence>
<feature type="transmembrane region" description="Helical" evidence="1">
    <location>
        <begin position="93"/>
        <end position="111"/>
    </location>
</feature>
<feature type="transmembrane region" description="Helical" evidence="1">
    <location>
        <begin position="154"/>
        <end position="174"/>
    </location>
</feature>
<organism evidence="2 3">
    <name type="scientific">Croceibacterium salegens</name>
    <dbReference type="NCBI Taxonomy" id="1737568"/>
    <lineage>
        <taxon>Bacteria</taxon>
        <taxon>Pseudomonadati</taxon>
        <taxon>Pseudomonadota</taxon>
        <taxon>Alphaproteobacteria</taxon>
        <taxon>Sphingomonadales</taxon>
        <taxon>Erythrobacteraceae</taxon>
        <taxon>Croceibacterium</taxon>
    </lineage>
</organism>
<name>A0A6I4SZH8_9SPHN</name>
<keyword evidence="1" id="KW-1133">Transmembrane helix</keyword>
<proteinExistence type="predicted"/>
<evidence type="ECO:0000313" key="2">
    <source>
        <dbReference type="EMBL" id="MXO60799.1"/>
    </source>
</evidence>
<keyword evidence="3" id="KW-1185">Reference proteome</keyword>
<evidence type="ECO:0000313" key="3">
    <source>
        <dbReference type="Proteomes" id="UP000433652"/>
    </source>
</evidence>
<dbReference type="Proteomes" id="UP000433652">
    <property type="component" value="Unassembled WGS sequence"/>
</dbReference>
<comment type="caution">
    <text evidence="2">The sequence shown here is derived from an EMBL/GenBank/DDBJ whole genome shotgun (WGS) entry which is preliminary data.</text>
</comment>
<keyword evidence="1" id="KW-0472">Membrane</keyword>